<dbReference type="SMART" id="SM00382">
    <property type="entry name" value="AAA"/>
    <property type="match status" value="1"/>
</dbReference>
<evidence type="ECO:0000259" key="4">
    <source>
        <dbReference type="PROSITE" id="PS50893"/>
    </source>
</evidence>
<dbReference type="RefSeq" id="WP_206655922.1">
    <property type="nucleotide sequence ID" value="NZ_CP071182.1"/>
</dbReference>
<dbReference type="InterPro" id="IPR003439">
    <property type="entry name" value="ABC_transporter-like_ATP-bd"/>
</dbReference>
<dbReference type="AlphaFoldDB" id="A0A9X7VWY5"/>
<sequence length="231" mass="24487">MTPVVEVVGARKSFGAMVAVDNVDMTLLPGKITGLIGPNGSGKSTLVDLMSGLQRLDAGEIRHGMVRLNRMAPQEIARLGVVRTFQTTRVFSQLTVMQNLLVASPDENRAAHFINFLKLGRVRDAAAGGLSYGQQKLVELGTVLMLNPKVILLDEPGAGINPALLDEVKSYIASLAESGIAILLVDHNVELIRELCSELIAMDAGRVVASGSPSSVLASASVQEAYLGGRR</sequence>
<gene>
    <name evidence="5" type="ORF">JZ786_19125</name>
</gene>
<reference evidence="5 6" key="1">
    <citation type="submission" date="2021-02" db="EMBL/GenBank/DDBJ databases">
        <title>Alicyclobacillus curvatus sp. nov. and Alicyclobacillus mengziensis sp. nov., two acidophilic bacteria isolated from acid mine drainage.</title>
        <authorList>
            <person name="Huang Y."/>
        </authorList>
    </citation>
    <scope>NUCLEOTIDE SEQUENCE [LARGE SCALE GENOMIC DNA]</scope>
    <source>
        <strain evidence="5 6">S30H14</strain>
    </source>
</reference>
<dbReference type="PROSITE" id="PS50893">
    <property type="entry name" value="ABC_TRANSPORTER_2"/>
    <property type="match status" value="1"/>
</dbReference>
<dbReference type="InterPro" id="IPR017871">
    <property type="entry name" value="ABC_transporter-like_CS"/>
</dbReference>
<name>A0A9X7VWY5_9BACL</name>
<dbReference type="Pfam" id="PF00005">
    <property type="entry name" value="ABC_tran"/>
    <property type="match status" value="1"/>
</dbReference>
<dbReference type="GO" id="GO:0005886">
    <property type="term" value="C:plasma membrane"/>
    <property type="evidence" value="ECO:0007669"/>
    <property type="project" value="TreeGrafter"/>
</dbReference>
<keyword evidence="6" id="KW-1185">Reference proteome</keyword>
<evidence type="ECO:0000313" key="5">
    <source>
        <dbReference type="EMBL" id="QSO46554.1"/>
    </source>
</evidence>
<evidence type="ECO:0000256" key="1">
    <source>
        <dbReference type="ARBA" id="ARBA00022448"/>
    </source>
</evidence>
<dbReference type="PROSITE" id="PS00211">
    <property type="entry name" value="ABC_TRANSPORTER_1"/>
    <property type="match status" value="1"/>
</dbReference>
<evidence type="ECO:0000313" key="6">
    <source>
        <dbReference type="Proteomes" id="UP000663505"/>
    </source>
</evidence>
<dbReference type="PANTHER" id="PTHR45772:SF9">
    <property type="entry name" value="CONSERVED COMPONENT OF ABC TRANSPORTER FOR NATURAL AMINO ACIDS"/>
    <property type="match status" value="1"/>
</dbReference>
<accession>A0A9X7VWY5</accession>
<dbReference type="Gene3D" id="3.40.50.300">
    <property type="entry name" value="P-loop containing nucleotide triphosphate hydrolases"/>
    <property type="match status" value="1"/>
</dbReference>
<dbReference type="GO" id="GO:0005524">
    <property type="term" value="F:ATP binding"/>
    <property type="evidence" value="ECO:0007669"/>
    <property type="project" value="UniProtKB-KW"/>
</dbReference>
<feature type="domain" description="ABC transporter" evidence="4">
    <location>
        <begin position="5"/>
        <end position="229"/>
    </location>
</feature>
<dbReference type="PANTHER" id="PTHR45772">
    <property type="entry name" value="CONSERVED COMPONENT OF ABC TRANSPORTER FOR NATURAL AMINO ACIDS-RELATED"/>
    <property type="match status" value="1"/>
</dbReference>
<proteinExistence type="predicted"/>
<evidence type="ECO:0000256" key="3">
    <source>
        <dbReference type="ARBA" id="ARBA00022840"/>
    </source>
</evidence>
<dbReference type="EMBL" id="CP071182">
    <property type="protein sequence ID" value="QSO46554.1"/>
    <property type="molecule type" value="Genomic_DNA"/>
</dbReference>
<dbReference type="SUPFAM" id="SSF52540">
    <property type="entry name" value="P-loop containing nucleoside triphosphate hydrolases"/>
    <property type="match status" value="1"/>
</dbReference>
<keyword evidence="1" id="KW-0813">Transport</keyword>
<dbReference type="GO" id="GO:0016887">
    <property type="term" value="F:ATP hydrolysis activity"/>
    <property type="evidence" value="ECO:0007669"/>
    <property type="project" value="InterPro"/>
</dbReference>
<dbReference type="InterPro" id="IPR027417">
    <property type="entry name" value="P-loop_NTPase"/>
</dbReference>
<keyword evidence="3 5" id="KW-0067">ATP-binding</keyword>
<organism evidence="5 6">
    <name type="scientific">Alicyclobacillus mengziensis</name>
    <dbReference type="NCBI Taxonomy" id="2931921"/>
    <lineage>
        <taxon>Bacteria</taxon>
        <taxon>Bacillati</taxon>
        <taxon>Bacillota</taxon>
        <taxon>Bacilli</taxon>
        <taxon>Bacillales</taxon>
        <taxon>Alicyclobacillaceae</taxon>
        <taxon>Alicyclobacillus</taxon>
    </lineage>
</organism>
<keyword evidence="2" id="KW-0547">Nucleotide-binding</keyword>
<evidence type="ECO:0000256" key="2">
    <source>
        <dbReference type="ARBA" id="ARBA00022741"/>
    </source>
</evidence>
<dbReference type="Proteomes" id="UP000663505">
    <property type="component" value="Chromosome"/>
</dbReference>
<dbReference type="InterPro" id="IPR051120">
    <property type="entry name" value="ABC_AA/LPS_Transport"/>
</dbReference>
<dbReference type="KEGG" id="afx:JZ786_19125"/>
<protein>
    <submittedName>
        <fullName evidence="5">ABC transporter ATP-binding protein</fullName>
    </submittedName>
</protein>
<dbReference type="InterPro" id="IPR003593">
    <property type="entry name" value="AAA+_ATPase"/>
</dbReference>